<dbReference type="GO" id="GO:0005886">
    <property type="term" value="C:plasma membrane"/>
    <property type="evidence" value="ECO:0007669"/>
    <property type="project" value="UniProtKB-SubCell"/>
</dbReference>
<dbReference type="CDD" id="cd06503">
    <property type="entry name" value="ATP-synt_Fo_b"/>
    <property type="match status" value="1"/>
</dbReference>
<dbReference type="Proteomes" id="UP000308838">
    <property type="component" value="Unassembled WGS sequence"/>
</dbReference>
<proteinExistence type="inferred from homology"/>
<dbReference type="GO" id="GO:0012505">
    <property type="term" value="C:endomembrane system"/>
    <property type="evidence" value="ECO:0007669"/>
    <property type="project" value="UniProtKB-SubCell"/>
</dbReference>
<comment type="subcellular location">
    <subcellularLocation>
        <location evidence="13">Cell membrane</location>
        <topology evidence="13">Single-pass membrane protein</topology>
    </subcellularLocation>
    <subcellularLocation>
        <location evidence="12">Endomembrane system</location>
        <topology evidence="12">Single-pass membrane protein</topology>
    </subcellularLocation>
</comment>
<comment type="similarity">
    <text evidence="1 13 14">Belongs to the ATPase B chain family.</text>
</comment>
<evidence type="ECO:0000256" key="4">
    <source>
        <dbReference type="ARBA" id="ARBA00022692"/>
    </source>
</evidence>
<evidence type="ECO:0000256" key="13">
    <source>
        <dbReference type="HAMAP-Rule" id="MF_01398"/>
    </source>
</evidence>
<keyword evidence="4 13" id="KW-0812">Transmembrane</keyword>
<keyword evidence="2 13" id="KW-0813">Transport</keyword>
<evidence type="ECO:0000256" key="15">
    <source>
        <dbReference type="SAM" id="Coils"/>
    </source>
</evidence>
<evidence type="ECO:0000256" key="14">
    <source>
        <dbReference type="RuleBase" id="RU003848"/>
    </source>
</evidence>
<keyword evidence="7 13" id="KW-0406">Ion transport</keyword>
<dbReference type="NCBIfam" id="NF006293">
    <property type="entry name" value="PRK08476.1"/>
    <property type="match status" value="1"/>
</dbReference>
<dbReference type="Pfam" id="PF00430">
    <property type="entry name" value="ATP-synt_B"/>
    <property type="match status" value="1"/>
</dbReference>
<feature type="coiled-coil region" evidence="15">
    <location>
        <begin position="43"/>
        <end position="118"/>
    </location>
</feature>
<evidence type="ECO:0000256" key="1">
    <source>
        <dbReference type="ARBA" id="ARBA00005513"/>
    </source>
</evidence>
<dbReference type="PANTHER" id="PTHR33445">
    <property type="entry name" value="ATP SYNTHASE SUBUNIT B', CHLOROPLASTIC"/>
    <property type="match status" value="1"/>
</dbReference>
<keyword evidence="13" id="KW-1003">Cell membrane</keyword>
<keyword evidence="3 13" id="KW-0138">CF(0)</keyword>
<evidence type="ECO:0000256" key="8">
    <source>
        <dbReference type="ARBA" id="ARBA00023136"/>
    </source>
</evidence>
<reference evidence="16 17" key="1">
    <citation type="submission" date="2018-05" db="EMBL/GenBank/DDBJ databases">
        <title>Novel Campyloabacter and Helicobacter Species and Strains.</title>
        <authorList>
            <person name="Mannion A.J."/>
            <person name="Shen Z."/>
            <person name="Fox J.G."/>
        </authorList>
    </citation>
    <scope>NUCLEOTIDE SEQUENCE [LARGE SCALE GENOMIC DNA]</scope>
    <source>
        <strain evidence="17">MIT17-664</strain>
    </source>
</reference>
<evidence type="ECO:0000256" key="5">
    <source>
        <dbReference type="ARBA" id="ARBA00022781"/>
    </source>
</evidence>
<comment type="subunit">
    <text evidence="13">F-type ATPases have 2 components, F(1) - the catalytic core - and F(0) - the membrane proton channel. F(1) has five subunits: alpha(3), beta(3), gamma(1), delta(1), epsilon(1). F(0) has three main subunits: a(1), b(2) and c(10-14). The alpha and beta chains form an alternating ring which encloses part of the gamma chain. F(1) is attached to F(0) by a central stalk formed by the gamma and epsilon chains, while a peripheral stalk is formed by the delta and b chains.</text>
</comment>
<evidence type="ECO:0000256" key="11">
    <source>
        <dbReference type="ARBA" id="ARBA00025614"/>
    </source>
</evidence>
<evidence type="ECO:0000256" key="7">
    <source>
        <dbReference type="ARBA" id="ARBA00023065"/>
    </source>
</evidence>
<dbReference type="HAMAP" id="MF_01398">
    <property type="entry name" value="ATP_synth_b_bprime"/>
    <property type="match status" value="1"/>
</dbReference>
<keyword evidence="17" id="KW-1185">Reference proteome</keyword>
<sequence>MFEDMHLSIMFATMAIFLAMIVILNSMLYKPLLKFMDERNDSIKNDENKVKENSQEMLNANDEVEAIYANTREEASKMKQQAIYAAREEAEQIIKAKKEELERRMSSFYLELENQKKEFQDNLYKHLPEFKQALSNNIKQIGIK</sequence>
<feature type="transmembrane region" description="Helical" evidence="13">
    <location>
        <begin position="6"/>
        <end position="29"/>
    </location>
</feature>
<protein>
    <recommendedName>
        <fullName evidence="13">ATP synthase subunit b</fullName>
    </recommendedName>
    <alternativeName>
        <fullName evidence="13">ATP synthase F(0) sector subunit b</fullName>
    </alternativeName>
    <alternativeName>
        <fullName evidence="13">ATPase subunit I</fullName>
    </alternativeName>
    <alternativeName>
        <fullName evidence="13">F-type ATPase subunit b</fullName>
        <shortName evidence="13">F-ATPase subunit b</shortName>
    </alternativeName>
</protein>
<evidence type="ECO:0000256" key="3">
    <source>
        <dbReference type="ARBA" id="ARBA00022547"/>
    </source>
</evidence>
<name>A0A4V6DW78_9BACT</name>
<dbReference type="GO" id="GO:0046961">
    <property type="term" value="F:proton-transporting ATPase activity, rotational mechanism"/>
    <property type="evidence" value="ECO:0007669"/>
    <property type="project" value="TreeGrafter"/>
</dbReference>
<comment type="caution">
    <text evidence="16">The sequence shown here is derived from an EMBL/GenBank/DDBJ whole genome shotgun (WGS) entry which is preliminary data.</text>
</comment>
<keyword evidence="8 13" id="KW-0472">Membrane</keyword>
<dbReference type="GO" id="GO:0045259">
    <property type="term" value="C:proton-transporting ATP synthase complex"/>
    <property type="evidence" value="ECO:0007669"/>
    <property type="project" value="UniProtKB-KW"/>
</dbReference>
<keyword evidence="15" id="KW-0175">Coiled coil</keyword>
<gene>
    <name evidence="13" type="primary">atpF</name>
    <name evidence="16" type="ORF">CQA69_05060</name>
</gene>
<accession>A0A4V6DW78</accession>
<dbReference type="OrthoDB" id="5334261at2"/>
<keyword evidence="6 13" id="KW-1133">Transmembrane helix</keyword>
<evidence type="ECO:0000256" key="12">
    <source>
        <dbReference type="ARBA" id="ARBA00037847"/>
    </source>
</evidence>
<evidence type="ECO:0000256" key="9">
    <source>
        <dbReference type="ARBA" id="ARBA00023310"/>
    </source>
</evidence>
<comment type="function">
    <text evidence="10 13">F(1)F(0) ATP synthase produces ATP from ADP in the presence of a proton or sodium gradient. F-type ATPases consist of two structural domains, F(1) containing the extramembraneous catalytic core and F(0) containing the membrane proton channel, linked together by a central stalk and a peripheral stalk. During catalysis, ATP synthesis in the catalytic domain of F(1) is coupled via a rotary mechanism of the central stalk subunits to proton translocation.</text>
</comment>
<keyword evidence="9 13" id="KW-0066">ATP synthesis</keyword>
<evidence type="ECO:0000313" key="16">
    <source>
        <dbReference type="EMBL" id="TKX30832.1"/>
    </source>
</evidence>
<dbReference type="RefSeq" id="WP_137620716.1">
    <property type="nucleotide sequence ID" value="NZ_NXLZ01000007.1"/>
</dbReference>
<evidence type="ECO:0000256" key="6">
    <source>
        <dbReference type="ARBA" id="ARBA00022989"/>
    </source>
</evidence>
<comment type="function">
    <text evidence="11">Component of the F(0) channel, it forms part of the peripheral stalk, linking F(1) to F(0). The b'-subunit is a diverged and duplicated form of b found in plants and photosynthetic bacteria.</text>
</comment>
<dbReference type="PANTHER" id="PTHR33445:SF1">
    <property type="entry name" value="ATP SYNTHASE SUBUNIT B"/>
    <property type="match status" value="1"/>
</dbReference>
<organism evidence="16 17">
    <name type="scientific">Campylobacter estrildidarum</name>
    <dbReference type="NCBI Taxonomy" id="2510189"/>
    <lineage>
        <taxon>Bacteria</taxon>
        <taxon>Pseudomonadati</taxon>
        <taxon>Campylobacterota</taxon>
        <taxon>Epsilonproteobacteria</taxon>
        <taxon>Campylobacterales</taxon>
        <taxon>Campylobacteraceae</taxon>
        <taxon>Campylobacter</taxon>
    </lineage>
</organism>
<dbReference type="EMBL" id="NXLZ01000007">
    <property type="protein sequence ID" value="TKX30832.1"/>
    <property type="molecule type" value="Genomic_DNA"/>
</dbReference>
<dbReference type="AlphaFoldDB" id="A0A4V6DW78"/>
<evidence type="ECO:0000256" key="10">
    <source>
        <dbReference type="ARBA" id="ARBA00025198"/>
    </source>
</evidence>
<keyword evidence="5 13" id="KW-0375">Hydrogen ion transport</keyword>
<evidence type="ECO:0000313" key="17">
    <source>
        <dbReference type="Proteomes" id="UP000308838"/>
    </source>
</evidence>
<dbReference type="InterPro" id="IPR050059">
    <property type="entry name" value="ATP_synthase_B_chain"/>
</dbReference>
<evidence type="ECO:0000256" key="2">
    <source>
        <dbReference type="ARBA" id="ARBA00022448"/>
    </source>
</evidence>
<dbReference type="InterPro" id="IPR002146">
    <property type="entry name" value="ATP_synth_b/b'su_bac/chlpt"/>
</dbReference>
<dbReference type="GO" id="GO:0046933">
    <property type="term" value="F:proton-transporting ATP synthase activity, rotational mechanism"/>
    <property type="evidence" value="ECO:0007669"/>
    <property type="project" value="UniProtKB-UniRule"/>
</dbReference>